<dbReference type="InterPro" id="IPR016024">
    <property type="entry name" value="ARM-type_fold"/>
</dbReference>
<dbReference type="InterPro" id="IPR055444">
    <property type="entry name" value="ARM_ECM29"/>
</dbReference>
<evidence type="ECO:0000313" key="11">
    <source>
        <dbReference type="RefSeq" id="XP_002737687.1"/>
    </source>
</evidence>
<comment type="subcellular location">
    <subcellularLocation>
        <location evidence="1">Cytoplasm</location>
    </subcellularLocation>
</comment>
<feature type="domain" description="Proteasome adapter and scaffold protein ECM29 HEAT-repeat" evidence="9">
    <location>
        <begin position="710"/>
        <end position="871"/>
    </location>
</feature>
<dbReference type="GO" id="GO:0000502">
    <property type="term" value="C:proteasome complex"/>
    <property type="evidence" value="ECO:0007669"/>
    <property type="project" value="UniProtKB-KW"/>
</dbReference>
<dbReference type="Pfam" id="PF23731">
    <property type="entry name" value="ARM_ECM29_C"/>
    <property type="match status" value="1"/>
</dbReference>
<dbReference type="Gene3D" id="1.25.10.10">
    <property type="entry name" value="Leucine-rich Repeat Variant"/>
    <property type="match status" value="2"/>
</dbReference>
<proteinExistence type="predicted"/>
<evidence type="ECO:0000256" key="4">
    <source>
        <dbReference type="ARBA" id="ARBA00022942"/>
    </source>
</evidence>
<name>A0ABM0GUL3_SACKO</name>
<evidence type="ECO:0000256" key="6">
    <source>
        <dbReference type="SAM" id="Phobius"/>
    </source>
</evidence>
<evidence type="ECO:0000256" key="1">
    <source>
        <dbReference type="ARBA" id="ARBA00004496"/>
    </source>
</evidence>
<keyword evidence="3" id="KW-0677">Repeat</keyword>
<feature type="domain" description="ECM29 ARM-like repeats" evidence="8">
    <location>
        <begin position="287"/>
        <end position="478"/>
    </location>
</feature>
<dbReference type="Pfam" id="PF24492">
    <property type="entry name" value="HEAT_ECM29"/>
    <property type="match status" value="1"/>
</dbReference>
<keyword evidence="6" id="KW-0472">Membrane</keyword>
<sequence length="1274" mass="141968">MAAQDELELLERVFLRVGSAETDEQLQNVVSKFLAPVLLKLSSQQEGVRKKVCHIFNINPTLWMVNSMMGTVYDICYGTLYILLFGWLTVYVMRVPSLVAKDIGMVQQFFDAMCKEDKDTRLHVQEALSMMSPALKNLEGPNLKLMEALIMSNIENNEAQARVIAVQYAISVFPPSHIPSRYALLLATGDVKEDVHSEATKALRNPSKPEDGNIKDWKPFPSFTELTEYIQDKSSQRLKSQSRYVVGTTSLPFNPTTYNEVLLYMRMCLAHDSGLSLESDLSNPTIEHAPAISQYVTKLLKTSKDHSAIQTYIDMTTKLLATSHGHVSMYCLLEIIAVASGKLASQIVDKLEWIKGLMHSSREEMRENASHLFAVVACTMESERLLQVIKELTKNVSSNKTLEMQHGSLLALGYLIGRYLYQRKSGITVDDMETDLEDSVVSEQLNETIGDAVRVITGMFESSQAMLNGGACLAIGEIGRNGRLSLPPGEEENDDVSEGNQKKRAKKKESPVKELSMLSVVDTLSQKIQSSKEPHQVKEKACTALGYLPVGDPEFPHTRKLIHGLLDSTKERQVNLQFSVGEALNFAALGSSSSAARDMWTVEEAEFSVKDIGKADEMEWVLDIVLRRYVTNEVPHVRQESVRQAADSALRTLSRVSIRLCDINNGKIGEQAIGLVLPILLKELTSKVEEVRSICLQTLVKMSKNAGQLLKPHISQLVIALLESLSELEPQVMNYLALHVSNYKETQEKLDNARIAASKSSPMMDTINFCVQYIDGTVLTELVPRITDLIRSGIGVGTKAGCANFIIMLTHQCPQDLQPFAGKLLSAHLVGLNDRSAAVRKANATALGHIVKVAKDSSTEKLVIKLRTWYLEKEEENIHIACGVTLQAMARYAPDVLKRHASIALPLAFLAMHEKKPEGEDDGKQTPWEEVWLDCTPGTESGIRLYIAEIVVITEHMLNSQSWHMKSQAASAMSTVANKLSSTLKPPHLGILLKALLKGLSGRTWDGKEALLKAVQSLCVSCKDVLQNPPNDAGEQPSMEEVLTVLIRECKKEKKEYKIEALYCLAAIVEAQEVDKFEQFSEILFPVISEERKNGDDEDDDDADVIMKDREIKLEYKSCAYECLGKAWPTSKETQATYQVEFCKLLSRGLKVTTIKIQLKIIKSIELFIERLCLFDMEDVLSKDEMEILTELLNHFVAPLCQCLGYAKYGALKLDVVKVLGKLVTKVKDKNLTSVLSDELRNILVKSLDVTSSESHPQLKDNATGLKKIIKEMQ</sequence>
<evidence type="ECO:0000256" key="3">
    <source>
        <dbReference type="ARBA" id="ARBA00022737"/>
    </source>
</evidence>
<dbReference type="Pfam" id="PF23702">
    <property type="entry name" value="ARM_ECM29"/>
    <property type="match status" value="1"/>
</dbReference>
<accession>A0ABM0GUL3</accession>
<gene>
    <name evidence="11" type="primary">LOC100374385</name>
</gene>
<dbReference type="PANTHER" id="PTHR23346:SF19">
    <property type="entry name" value="PROTEASOME ADAPTER AND SCAFFOLD PROTEIN ECM29"/>
    <property type="match status" value="1"/>
</dbReference>
<keyword evidence="4 11" id="KW-0647">Proteasome</keyword>
<protein>
    <submittedName>
        <fullName evidence="11">Proteasome-associated protein ECM29 homolog</fullName>
    </submittedName>
</protein>
<dbReference type="InterPro" id="IPR055443">
    <property type="entry name" value="HEAT_ECM29"/>
</dbReference>
<evidence type="ECO:0000256" key="5">
    <source>
        <dbReference type="SAM" id="MobiDB-lite"/>
    </source>
</evidence>
<reference evidence="11" key="1">
    <citation type="submission" date="2025-08" db="UniProtKB">
        <authorList>
            <consortium name="RefSeq"/>
        </authorList>
    </citation>
    <scope>IDENTIFICATION</scope>
    <source>
        <tissue evidence="11">Testes</tissue>
    </source>
</reference>
<organism evidence="10 11">
    <name type="scientific">Saccoglossus kowalevskii</name>
    <name type="common">Acorn worm</name>
    <dbReference type="NCBI Taxonomy" id="10224"/>
    <lineage>
        <taxon>Eukaryota</taxon>
        <taxon>Metazoa</taxon>
        <taxon>Hemichordata</taxon>
        <taxon>Enteropneusta</taxon>
        <taxon>Harrimaniidae</taxon>
        <taxon>Saccoglossus</taxon>
    </lineage>
</organism>
<feature type="domain" description="Proteasome component Ecm29 N-terminal" evidence="7">
    <location>
        <begin position="90"/>
        <end position="187"/>
    </location>
</feature>
<dbReference type="InterPro" id="IPR011989">
    <property type="entry name" value="ARM-like"/>
</dbReference>
<evidence type="ECO:0000259" key="8">
    <source>
        <dbReference type="Pfam" id="PF23702"/>
    </source>
</evidence>
<evidence type="ECO:0000256" key="2">
    <source>
        <dbReference type="ARBA" id="ARBA00022490"/>
    </source>
</evidence>
<keyword evidence="6" id="KW-0812">Transmembrane</keyword>
<keyword evidence="2" id="KW-0963">Cytoplasm</keyword>
<evidence type="ECO:0000313" key="10">
    <source>
        <dbReference type="Proteomes" id="UP000694865"/>
    </source>
</evidence>
<dbReference type="GeneID" id="100374385"/>
<keyword evidence="10" id="KW-1185">Reference proteome</keyword>
<dbReference type="Pfam" id="PF13001">
    <property type="entry name" value="ECM29_N"/>
    <property type="match status" value="2"/>
</dbReference>
<keyword evidence="6" id="KW-1133">Transmembrane helix</keyword>
<dbReference type="Proteomes" id="UP000694865">
    <property type="component" value="Unplaced"/>
</dbReference>
<evidence type="ECO:0000259" key="9">
    <source>
        <dbReference type="Pfam" id="PF24492"/>
    </source>
</evidence>
<dbReference type="RefSeq" id="XP_002737687.1">
    <property type="nucleotide sequence ID" value="XM_002737641.2"/>
</dbReference>
<feature type="domain" description="Proteasome component Ecm29 N-terminal" evidence="7">
    <location>
        <begin position="10"/>
        <end position="56"/>
    </location>
</feature>
<dbReference type="PANTHER" id="PTHR23346">
    <property type="entry name" value="TRANSLATIONAL ACTIVATOR GCN1-RELATED"/>
    <property type="match status" value="1"/>
</dbReference>
<feature type="transmembrane region" description="Helical" evidence="6">
    <location>
        <begin position="72"/>
        <end position="93"/>
    </location>
</feature>
<evidence type="ECO:0000259" key="7">
    <source>
        <dbReference type="Pfam" id="PF13001"/>
    </source>
</evidence>
<feature type="region of interest" description="Disordered" evidence="5">
    <location>
        <begin position="484"/>
        <end position="511"/>
    </location>
</feature>
<dbReference type="SUPFAM" id="SSF48371">
    <property type="entry name" value="ARM repeat"/>
    <property type="match status" value="1"/>
</dbReference>
<dbReference type="InterPro" id="IPR024372">
    <property type="entry name" value="Ecm29_N"/>
</dbReference>